<dbReference type="EC" id="3.5.4.26" evidence="14"/>
<comment type="cofactor">
    <cofactor evidence="14 17">
        <name>Zn(2+)</name>
        <dbReference type="ChEBI" id="CHEBI:29105"/>
    </cofactor>
    <text evidence="14 17">Binds 1 zinc ion.</text>
</comment>
<dbReference type="RefSeq" id="WP_048719075.1">
    <property type="nucleotide sequence ID" value="NZ_JADPDV010000006.1"/>
</dbReference>
<feature type="domain" description="CMP/dCMP-type deaminase" evidence="18">
    <location>
        <begin position="1"/>
        <end position="115"/>
    </location>
</feature>
<dbReference type="PANTHER" id="PTHR38011:SF7">
    <property type="entry name" value="2,5-DIAMINO-6-RIBOSYLAMINO-4(3H)-PYRIMIDINONE 5'-PHOSPHATE REDUCTASE"/>
    <property type="match status" value="1"/>
</dbReference>
<evidence type="ECO:0000256" key="4">
    <source>
        <dbReference type="ARBA" id="ARBA00005259"/>
    </source>
</evidence>
<protein>
    <recommendedName>
        <fullName evidence="14">Riboflavin biosynthesis protein RibD</fullName>
    </recommendedName>
    <domain>
        <recommendedName>
            <fullName evidence="14">Diaminohydroxyphosphoribosylaminopyrimidine deaminase</fullName>
            <shortName evidence="14">DRAP deaminase</shortName>
            <ecNumber evidence="14">3.5.4.26</ecNumber>
        </recommendedName>
        <alternativeName>
            <fullName evidence="14">Riboflavin-specific deaminase</fullName>
        </alternativeName>
    </domain>
    <domain>
        <recommendedName>
            <fullName evidence="14">5-amino-6-(5-phosphoribosylamino)uracil reductase</fullName>
            <ecNumber evidence="14">1.1.1.193</ecNumber>
        </recommendedName>
        <alternativeName>
            <fullName evidence="14">HTP reductase</fullName>
        </alternativeName>
    </domain>
</protein>
<feature type="binding site" evidence="16">
    <location>
        <position position="184"/>
    </location>
    <ligand>
        <name>substrate</name>
    </ligand>
</feature>
<evidence type="ECO:0000256" key="15">
    <source>
        <dbReference type="PIRSR" id="PIRSR006769-1"/>
    </source>
</evidence>
<comment type="pathway">
    <text evidence="3 14">Cofactor biosynthesis; riboflavin biosynthesis; 5-amino-6-(D-ribitylamino)uracil from GTP: step 3/4.</text>
</comment>
<dbReference type="SUPFAM" id="SSF53597">
    <property type="entry name" value="Dihydrofolate reductase-like"/>
    <property type="match status" value="1"/>
</dbReference>
<dbReference type="GO" id="GO:0008703">
    <property type="term" value="F:5-amino-6-(5-phosphoribosylamino)uracil reductase activity"/>
    <property type="evidence" value="ECO:0007669"/>
    <property type="project" value="UniProtKB-EC"/>
</dbReference>
<gene>
    <name evidence="19" type="primary">ribD</name>
    <name evidence="19" type="ORF">EK398_18115</name>
</gene>
<reference evidence="19 20" key="1">
    <citation type="submission" date="2018-12" db="EMBL/GenBank/DDBJ databases">
        <title>A novel vanA-carrying plasmid in a clinical isolate of Enterococcus avium.</title>
        <authorList>
            <person name="Bernasconi O.J."/>
            <person name="Luzzaro F."/>
            <person name="Endimiani A."/>
        </authorList>
    </citation>
    <scope>NUCLEOTIDE SEQUENCE [LARGE SCALE GENOMIC DNA]</scope>
    <source>
        <strain evidence="19 20">LC0559/18</strain>
    </source>
</reference>
<evidence type="ECO:0000256" key="6">
    <source>
        <dbReference type="ARBA" id="ARBA00022619"/>
    </source>
</evidence>
<feature type="active site" description="Proton donor" evidence="15">
    <location>
        <position position="51"/>
    </location>
</feature>
<dbReference type="GO" id="GO:0009231">
    <property type="term" value="P:riboflavin biosynthetic process"/>
    <property type="evidence" value="ECO:0007669"/>
    <property type="project" value="UniProtKB-UniPathway"/>
</dbReference>
<proteinExistence type="inferred from homology"/>
<feature type="binding site" evidence="16">
    <location>
        <begin position="287"/>
        <end position="293"/>
    </location>
    <ligand>
        <name>NADP(+)</name>
        <dbReference type="ChEBI" id="CHEBI:58349"/>
    </ligand>
</feature>
<keyword evidence="7 14" id="KW-0479">Metal-binding</keyword>
<feature type="binding site" evidence="16">
    <location>
        <position position="285"/>
    </location>
    <ligand>
        <name>substrate</name>
    </ligand>
</feature>
<evidence type="ECO:0000256" key="2">
    <source>
        <dbReference type="ARBA" id="ARBA00004882"/>
    </source>
</evidence>
<dbReference type="AlphaFoldDB" id="A0A2N8PTH3"/>
<comment type="similarity">
    <text evidence="5 14">In the C-terminal section; belongs to the HTP reductase family.</text>
</comment>
<feature type="binding site" evidence="17">
    <location>
        <position position="76"/>
    </location>
    <ligand>
        <name>Zn(2+)</name>
        <dbReference type="ChEBI" id="CHEBI:29105"/>
        <note>catalytic</note>
    </ligand>
</feature>
<comment type="catalytic activity">
    <reaction evidence="12 14">
        <text>5-amino-6-(5-phospho-D-ribitylamino)uracil + NADP(+) = 5-amino-6-(5-phospho-D-ribosylamino)uracil + NADPH + H(+)</text>
        <dbReference type="Rhea" id="RHEA:17845"/>
        <dbReference type="ChEBI" id="CHEBI:15378"/>
        <dbReference type="ChEBI" id="CHEBI:57783"/>
        <dbReference type="ChEBI" id="CHEBI:58349"/>
        <dbReference type="ChEBI" id="CHEBI:58421"/>
        <dbReference type="ChEBI" id="CHEBI:58453"/>
        <dbReference type="EC" id="1.1.1.193"/>
    </reaction>
</comment>
<dbReference type="Pfam" id="PF00383">
    <property type="entry name" value="dCMP_cyt_deam_1"/>
    <property type="match status" value="1"/>
</dbReference>
<evidence type="ECO:0000256" key="13">
    <source>
        <dbReference type="ARBA" id="ARBA00049886"/>
    </source>
</evidence>
<keyword evidence="10 14" id="KW-0560">Oxidoreductase</keyword>
<dbReference type="Pfam" id="PF01872">
    <property type="entry name" value="RibD_C"/>
    <property type="match status" value="1"/>
</dbReference>
<comment type="similarity">
    <text evidence="4 14">In the N-terminal section; belongs to the cytidine and deoxycytidylate deaminase family.</text>
</comment>
<evidence type="ECO:0000256" key="7">
    <source>
        <dbReference type="ARBA" id="ARBA00022723"/>
    </source>
</evidence>
<organism evidence="19 20">
    <name type="scientific">Enterococcus avium</name>
    <name type="common">Streptococcus avium</name>
    <dbReference type="NCBI Taxonomy" id="33945"/>
    <lineage>
        <taxon>Bacteria</taxon>
        <taxon>Bacillati</taxon>
        <taxon>Bacillota</taxon>
        <taxon>Bacilli</taxon>
        <taxon>Lactobacillales</taxon>
        <taxon>Enterococcaceae</taxon>
        <taxon>Enterococcus</taxon>
    </lineage>
</organism>
<comment type="function">
    <text evidence="1 14">Converts 2,5-diamino-6-(ribosylamino)-4(3h)-pyrimidinone 5'-phosphate into 5-amino-6-(ribosylamino)-2,4(1h,3h)-pyrimidinedione 5'-phosphate.</text>
</comment>
<keyword evidence="8 14" id="KW-0862">Zinc</keyword>
<dbReference type="PROSITE" id="PS00903">
    <property type="entry name" value="CYT_DCMP_DEAMINASES_1"/>
    <property type="match status" value="1"/>
</dbReference>
<dbReference type="GO" id="GO:0008270">
    <property type="term" value="F:zinc ion binding"/>
    <property type="evidence" value="ECO:0007669"/>
    <property type="project" value="InterPro"/>
</dbReference>
<sequence>MHEKFMRLAIKEALKGKGKTFTNPLVGAVIVKDDQVITKGAHLAYGQPHAEKNALTSCETPEKLLSSTLYVTLEPCHHYGKQPPCTQAILESGIKRVVIGQLDPNPLVAGKGKQYLEEQGLEVITGILEEEVRRLNHHYNFYHEQQRPFITLKQAMTLDGKIALAGQRTPLTGEEALKRVHKERGHYQAILIGSQTALIDNPTLGTTDEDNFPPYRVVLDRKGEVLAHKELALFQADSSPVLIFTERDDEIPLPEHVEVIRNQALSLSFVVTELTKRNLQSLYVEGGAIIHDAFLASGYWDELVTYLAPKIIGGNGTASFTGTRLVEQVTALSDISIEQLGSDIRIAGRRV</sequence>
<accession>A0A2N8PTH3</accession>
<keyword evidence="11" id="KW-0511">Multifunctional enzyme</keyword>
<name>A0A2N8PTH3_ENTAV</name>
<comment type="catalytic activity">
    <reaction evidence="13 14">
        <text>2,5-diamino-6-hydroxy-4-(5-phosphoribosylamino)-pyrimidine + H2O + H(+) = 5-amino-6-(5-phospho-D-ribosylamino)uracil + NH4(+)</text>
        <dbReference type="Rhea" id="RHEA:21868"/>
        <dbReference type="ChEBI" id="CHEBI:15377"/>
        <dbReference type="ChEBI" id="CHEBI:15378"/>
        <dbReference type="ChEBI" id="CHEBI:28938"/>
        <dbReference type="ChEBI" id="CHEBI:58453"/>
        <dbReference type="ChEBI" id="CHEBI:58614"/>
        <dbReference type="EC" id="3.5.4.26"/>
    </reaction>
</comment>
<evidence type="ECO:0000256" key="17">
    <source>
        <dbReference type="PIRSR" id="PIRSR006769-3"/>
    </source>
</evidence>
<evidence type="ECO:0000256" key="8">
    <source>
        <dbReference type="ARBA" id="ARBA00022833"/>
    </source>
</evidence>
<dbReference type="Gene3D" id="3.40.140.10">
    <property type="entry name" value="Cytidine Deaminase, domain 2"/>
    <property type="match status" value="1"/>
</dbReference>
<dbReference type="Proteomes" id="UP000288388">
    <property type="component" value="Unassembled WGS sequence"/>
</dbReference>
<comment type="caution">
    <text evidence="19">The sequence shown here is derived from an EMBL/GenBank/DDBJ whole genome shotgun (WGS) entry which is preliminary data.</text>
</comment>
<dbReference type="InterPro" id="IPR050765">
    <property type="entry name" value="Riboflavin_Biosynth_HTPR"/>
</dbReference>
<dbReference type="Gene3D" id="3.40.430.10">
    <property type="entry name" value="Dihydrofolate Reductase, subunit A"/>
    <property type="match status" value="1"/>
</dbReference>
<dbReference type="UniPathway" id="UPA00275">
    <property type="reaction ID" value="UER00401"/>
</dbReference>
<dbReference type="InterPro" id="IPR024072">
    <property type="entry name" value="DHFR-like_dom_sf"/>
</dbReference>
<dbReference type="EC" id="1.1.1.193" evidence="14"/>
<dbReference type="PROSITE" id="PS51747">
    <property type="entry name" value="CYT_DCMP_DEAMINASES_2"/>
    <property type="match status" value="1"/>
</dbReference>
<evidence type="ECO:0000256" key="5">
    <source>
        <dbReference type="ARBA" id="ARBA00007417"/>
    </source>
</evidence>
<evidence type="ECO:0000313" key="19">
    <source>
        <dbReference type="EMBL" id="RVU92440.1"/>
    </source>
</evidence>
<feature type="binding site" evidence="17">
    <location>
        <position position="85"/>
    </location>
    <ligand>
        <name>Zn(2+)</name>
        <dbReference type="ChEBI" id="CHEBI:29105"/>
        <note>catalytic</note>
    </ligand>
</feature>
<comment type="pathway">
    <text evidence="2 14">Cofactor biosynthesis; riboflavin biosynthesis; 5-amino-6-(D-ribitylamino)uracil from GTP: step 2/4.</text>
</comment>
<evidence type="ECO:0000256" key="3">
    <source>
        <dbReference type="ARBA" id="ARBA00004910"/>
    </source>
</evidence>
<keyword evidence="9 14" id="KW-0521">NADP</keyword>
<dbReference type="InterPro" id="IPR016192">
    <property type="entry name" value="APOBEC/CMP_deaminase_Zn-bd"/>
</dbReference>
<dbReference type="InterPro" id="IPR016193">
    <property type="entry name" value="Cytidine_deaminase-like"/>
</dbReference>
<feature type="binding site" evidence="16">
    <location>
        <position position="155"/>
    </location>
    <ligand>
        <name>NADP(+)</name>
        <dbReference type="ChEBI" id="CHEBI:58349"/>
    </ligand>
</feature>
<evidence type="ECO:0000256" key="14">
    <source>
        <dbReference type="PIRNR" id="PIRNR006769"/>
    </source>
</evidence>
<feature type="binding site" evidence="16">
    <location>
        <position position="200"/>
    </location>
    <ligand>
        <name>NADP(+)</name>
        <dbReference type="ChEBI" id="CHEBI:58349"/>
    </ligand>
</feature>
<dbReference type="CDD" id="cd01284">
    <property type="entry name" value="Riboflavin_deaminase-reductase"/>
    <property type="match status" value="1"/>
</dbReference>
<dbReference type="SUPFAM" id="SSF53927">
    <property type="entry name" value="Cytidine deaminase-like"/>
    <property type="match status" value="1"/>
</dbReference>
<evidence type="ECO:0000259" key="18">
    <source>
        <dbReference type="PROSITE" id="PS51747"/>
    </source>
</evidence>
<evidence type="ECO:0000256" key="12">
    <source>
        <dbReference type="ARBA" id="ARBA00049861"/>
    </source>
</evidence>
<dbReference type="PIRSF" id="PIRSF006769">
    <property type="entry name" value="RibD"/>
    <property type="match status" value="1"/>
</dbReference>
<dbReference type="InterPro" id="IPR002734">
    <property type="entry name" value="RibDG_C"/>
</dbReference>
<dbReference type="GO" id="GO:0008835">
    <property type="term" value="F:diaminohydroxyphosphoribosylaminopyrimidine deaminase activity"/>
    <property type="evidence" value="ECO:0007669"/>
    <property type="project" value="UniProtKB-EC"/>
</dbReference>
<evidence type="ECO:0000313" key="20">
    <source>
        <dbReference type="Proteomes" id="UP000288388"/>
    </source>
</evidence>
<feature type="binding site" evidence="16">
    <location>
        <position position="196"/>
    </location>
    <ligand>
        <name>NADP(+)</name>
        <dbReference type="ChEBI" id="CHEBI:58349"/>
    </ligand>
</feature>
<keyword evidence="6 14" id="KW-0686">Riboflavin biosynthesis</keyword>
<evidence type="ECO:0000256" key="10">
    <source>
        <dbReference type="ARBA" id="ARBA00023002"/>
    </source>
</evidence>
<keyword evidence="14 19" id="KW-0378">Hydrolase</keyword>
<evidence type="ECO:0000256" key="16">
    <source>
        <dbReference type="PIRSR" id="PIRSR006769-2"/>
    </source>
</evidence>
<feature type="binding site" evidence="16">
    <location>
        <position position="204"/>
    </location>
    <ligand>
        <name>substrate</name>
    </ligand>
</feature>
<dbReference type="PANTHER" id="PTHR38011">
    <property type="entry name" value="DIHYDROFOLATE REDUCTASE FAMILY PROTEIN (AFU_ORTHOLOGUE AFUA_8G06820)"/>
    <property type="match status" value="1"/>
</dbReference>
<feature type="binding site" evidence="17">
    <location>
        <position position="49"/>
    </location>
    <ligand>
        <name>Zn(2+)</name>
        <dbReference type="ChEBI" id="CHEBI:29105"/>
        <note>catalytic</note>
    </ligand>
</feature>
<dbReference type="InterPro" id="IPR002125">
    <property type="entry name" value="CMP_dCMP_dom"/>
</dbReference>
<dbReference type="EMBL" id="RYZS01000002">
    <property type="protein sequence ID" value="RVU92440.1"/>
    <property type="molecule type" value="Genomic_DNA"/>
</dbReference>
<evidence type="ECO:0000256" key="9">
    <source>
        <dbReference type="ARBA" id="ARBA00022857"/>
    </source>
</evidence>
<dbReference type="NCBIfam" id="TIGR00326">
    <property type="entry name" value="eubact_ribD"/>
    <property type="match status" value="1"/>
</dbReference>
<evidence type="ECO:0000256" key="11">
    <source>
        <dbReference type="ARBA" id="ARBA00023268"/>
    </source>
</evidence>
<evidence type="ECO:0000256" key="1">
    <source>
        <dbReference type="ARBA" id="ARBA00002151"/>
    </source>
</evidence>
<dbReference type="InterPro" id="IPR004794">
    <property type="entry name" value="Eubact_RibD"/>
</dbReference>